<organism evidence="7 8">
    <name type="scientific">Dethiosulfatarculus sandiegensis</name>
    <dbReference type="NCBI Taxonomy" id="1429043"/>
    <lineage>
        <taxon>Bacteria</taxon>
        <taxon>Pseudomonadati</taxon>
        <taxon>Thermodesulfobacteriota</taxon>
        <taxon>Desulfarculia</taxon>
        <taxon>Desulfarculales</taxon>
        <taxon>Desulfarculaceae</taxon>
        <taxon>Dethiosulfatarculus</taxon>
    </lineage>
</organism>
<gene>
    <name evidence="7" type="ORF">X474_07405</name>
</gene>
<keyword evidence="1" id="KW-0488">Methylation</keyword>
<evidence type="ECO:0000259" key="6">
    <source>
        <dbReference type="PROSITE" id="PS50111"/>
    </source>
</evidence>
<dbReference type="GO" id="GO:0005886">
    <property type="term" value="C:plasma membrane"/>
    <property type="evidence" value="ECO:0007669"/>
    <property type="project" value="TreeGrafter"/>
</dbReference>
<evidence type="ECO:0000256" key="1">
    <source>
        <dbReference type="ARBA" id="ARBA00022481"/>
    </source>
</evidence>
<dbReference type="InterPro" id="IPR004089">
    <property type="entry name" value="MCPsignal_dom"/>
</dbReference>
<name>A0A0D2J949_9BACT</name>
<protein>
    <submittedName>
        <fullName evidence="7">Methyl-accepting chemotaxis protein</fullName>
    </submittedName>
</protein>
<dbReference type="PANTHER" id="PTHR43531:SF14">
    <property type="entry name" value="METHYL-ACCEPTING CHEMOTAXIS PROTEIN I-RELATED"/>
    <property type="match status" value="1"/>
</dbReference>
<dbReference type="STRING" id="1429043.X474_07405"/>
<feature type="transmembrane region" description="Helical" evidence="5">
    <location>
        <begin position="282"/>
        <end position="301"/>
    </location>
</feature>
<dbReference type="RefSeq" id="WP_052514947.1">
    <property type="nucleotide sequence ID" value="NZ_AZAC01000009.1"/>
</dbReference>
<evidence type="ECO:0000313" key="8">
    <source>
        <dbReference type="Proteomes" id="UP000032233"/>
    </source>
</evidence>
<reference evidence="7 8" key="1">
    <citation type="submission" date="2013-11" db="EMBL/GenBank/DDBJ databases">
        <title>Metagenomic analysis of a methanogenic consortium involved in long chain n-alkane degradation.</title>
        <authorList>
            <person name="Davidova I.A."/>
            <person name="Callaghan A.V."/>
            <person name="Wawrik B."/>
            <person name="Pruitt S."/>
            <person name="Marks C."/>
            <person name="Duncan K.E."/>
            <person name="Suflita J.M."/>
        </authorList>
    </citation>
    <scope>NUCLEOTIDE SEQUENCE [LARGE SCALE GENOMIC DNA]</scope>
    <source>
        <strain evidence="7 8">SPR</strain>
    </source>
</reference>
<dbReference type="SUPFAM" id="SSF58104">
    <property type="entry name" value="Methyl-accepting chemotaxis protein (MCP) signaling domain"/>
    <property type="match status" value="1"/>
</dbReference>
<accession>A0A0D2J949</accession>
<proteinExistence type="inferred from homology"/>
<evidence type="ECO:0000256" key="4">
    <source>
        <dbReference type="SAM" id="Coils"/>
    </source>
</evidence>
<dbReference type="Pfam" id="PF00015">
    <property type="entry name" value="MCPsignal"/>
    <property type="match status" value="1"/>
</dbReference>
<keyword evidence="5" id="KW-0812">Transmembrane</keyword>
<keyword evidence="5" id="KW-0472">Membrane</keyword>
<keyword evidence="4" id="KW-0175">Coiled coil</keyword>
<evidence type="ECO:0000256" key="5">
    <source>
        <dbReference type="SAM" id="Phobius"/>
    </source>
</evidence>
<sequence>MRELSIGKRLYLAFGFIVALAFISGWLVNYKVKKLGDSFDVLLGSYSGIELESKEVVLKLLNARRQEKNYLTRKDDLYIAQIKNTIKGIRSSIGLITELAQKIKLPDGREKTQKMLLAVEAYEGHFSTMVALVKQRGNPDSGLEGQVRLASEKIESLLNRQGGQDDLKMLYLGMCRYEKDFLLTQDNKFWDLFQKTAGDFKIQAQGKSMSRAGLLVQAIGDYQNTASKLRENLIQAKEKYPLLRDTARAVEAQARALAKQVKTLIAKKREQALQQMEITSTWIQIGVISLGLFLAALSFFFTRSITRPIKKVISRLSGSAGSMALVSRQVSEASSSLAAGSSQQAASLEETAASLEEVSSMTRANAENAAKADLLMDKNQEMVKHANKRMEGLNLAMREVARSSEETFAILKTIDEIAFQTNILALNAAVEAARAGQAGAGFSVVAEEVGNLAGRTAQAARNTSQLIQENLEKIKSSARLLEEANQFFSEVSVSSGEAGELVSEISSASAEQSQGVEQINQAVSEMDNDLQTRATEAQRSAEIAEGMKRHSKGMADMVIELQSLVYGSAKEPFLDRAIPPAMERAKALPGPNTNNN</sequence>
<dbReference type="SMART" id="SM00283">
    <property type="entry name" value="MA"/>
    <property type="match status" value="1"/>
</dbReference>
<feature type="transmembrane region" description="Helical" evidence="5">
    <location>
        <begin position="10"/>
        <end position="28"/>
    </location>
</feature>
<dbReference type="GO" id="GO:0007165">
    <property type="term" value="P:signal transduction"/>
    <property type="evidence" value="ECO:0007669"/>
    <property type="project" value="UniProtKB-KW"/>
</dbReference>
<feature type="coiled-coil region" evidence="4">
    <location>
        <begin position="219"/>
        <end position="267"/>
    </location>
</feature>
<comment type="caution">
    <text evidence="7">The sequence shown here is derived from an EMBL/GenBank/DDBJ whole genome shotgun (WGS) entry which is preliminary data.</text>
</comment>
<dbReference type="GO" id="GO:0004888">
    <property type="term" value="F:transmembrane signaling receptor activity"/>
    <property type="evidence" value="ECO:0007669"/>
    <property type="project" value="TreeGrafter"/>
</dbReference>
<dbReference type="OrthoDB" id="5415757at2"/>
<keyword evidence="5" id="KW-1133">Transmembrane helix</keyword>
<dbReference type="SMART" id="SM01358">
    <property type="entry name" value="HBM"/>
    <property type="match status" value="1"/>
</dbReference>
<evidence type="ECO:0000256" key="2">
    <source>
        <dbReference type="ARBA" id="ARBA00029447"/>
    </source>
</evidence>
<evidence type="ECO:0000256" key="3">
    <source>
        <dbReference type="PROSITE-ProRule" id="PRU00284"/>
    </source>
</evidence>
<dbReference type="PROSITE" id="PS50111">
    <property type="entry name" value="CHEMOTAXIS_TRANSDUC_2"/>
    <property type="match status" value="1"/>
</dbReference>
<comment type="similarity">
    <text evidence="2">Belongs to the methyl-accepting chemotaxis (MCP) protein family.</text>
</comment>
<keyword evidence="8" id="KW-1185">Reference proteome</keyword>
<dbReference type="InParanoid" id="A0A0D2J949"/>
<dbReference type="AlphaFoldDB" id="A0A0D2J949"/>
<dbReference type="EMBL" id="AZAC01000009">
    <property type="protein sequence ID" value="KIX14689.1"/>
    <property type="molecule type" value="Genomic_DNA"/>
</dbReference>
<keyword evidence="3" id="KW-0807">Transducer</keyword>
<dbReference type="InterPro" id="IPR032255">
    <property type="entry name" value="HBM"/>
</dbReference>
<dbReference type="GO" id="GO:0006935">
    <property type="term" value="P:chemotaxis"/>
    <property type="evidence" value="ECO:0007669"/>
    <property type="project" value="UniProtKB-KW"/>
</dbReference>
<dbReference type="Proteomes" id="UP000032233">
    <property type="component" value="Unassembled WGS sequence"/>
</dbReference>
<dbReference type="InterPro" id="IPR051310">
    <property type="entry name" value="MCP_chemotaxis"/>
</dbReference>
<evidence type="ECO:0000313" key="7">
    <source>
        <dbReference type="EMBL" id="KIX14689.1"/>
    </source>
</evidence>
<dbReference type="Gene3D" id="1.10.287.950">
    <property type="entry name" value="Methyl-accepting chemotaxis protein"/>
    <property type="match status" value="1"/>
</dbReference>
<feature type="domain" description="Methyl-accepting transducer" evidence="6">
    <location>
        <begin position="319"/>
        <end position="548"/>
    </location>
</feature>
<dbReference type="PANTHER" id="PTHR43531">
    <property type="entry name" value="PROTEIN ICFG"/>
    <property type="match status" value="1"/>
</dbReference>